<keyword evidence="2" id="KW-1185">Reference proteome</keyword>
<dbReference type="AlphaFoldDB" id="A0AAV2SW22"/>
<dbReference type="InterPro" id="IPR013783">
    <property type="entry name" value="Ig-like_fold"/>
</dbReference>
<evidence type="ECO:0000313" key="1">
    <source>
        <dbReference type="EMBL" id="CAL4238280.1"/>
    </source>
</evidence>
<feature type="non-terminal residue" evidence="1">
    <location>
        <position position="112"/>
    </location>
</feature>
<dbReference type="Proteomes" id="UP001497623">
    <property type="component" value="Unassembled WGS sequence"/>
</dbReference>
<proteinExistence type="predicted"/>
<organism evidence="1 2">
    <name type="scientific">Meganyctiphanes norvegica</name>
    <name type="common">Northern krill</name>
    <name type="synonym">Thysanopoda norvegica</name>
    <dbReference type="NCBI Taxonomy" id="48144"/>
    <lineage>
        <taxon>Eukaryota</taxon>
        <taxon>Metazoa</taxon>
        <taxon>Ecdysozoa</taxon>
        <taxon>Arthropoda</taxon>
        <taxon>Crustacea</taxon>
        <taxon>Multicrustacea</taxon>
        <taxon>Malacostraca</taxon>
        <taxon>Eumalacostraca</taxon>
        <taxon>Eucarida</taxon>
        <taxon>Euphausiacea</taxon>
        <taxon>Euphausiidae</taxon>
        <taxon>Meganyctiphanes</taxon>
    </lineage>
</organism>
<sequence>MVYQGSFIFWWPKAHYVGQEYMGPRNIEMEPVFTESLGNLTVVQGRNTHLQCSVENLGKYQSWASMSSYSLQSLGNSLWSLSRQLRLNHESCNLWLALWASNSILAGSTDQL</sequence>
<evidence type="ECO:0008006" key="3">
    <source>
        <dbReference type="Google" id="ProtNLM"/>
    </source>
</evidence>
<protein>
    <recommendedName>
        <fullName evidence="3">Ig-like domain-containing protein</fullName>
    </recommendedName>
</protein>
<reference evidence="1 2" key="1">
    <citation type="submission" date="2024-05" db="EMBL/GenBank/DDBJ databases">
        <authorList>
            <person name="Wallberg A."/>
        </authorList>
    </citation>
    <scope>NUCLEOTIDE SEQUENCE [LARGE SCALE GENOMIC DNA]</scope>
</reference>
<dbReference type="EMBL" id="CAXKWB010123509">
    <property type="protein sequence ID" value="CAL4238280.1"/>
    <property type="molecule type" value="Genomic_DNA"/>
</dbReference>
<name>A0AAV2SW22_MEGNR</name>
<evidence type="ECO:0000313" key="2">
    <source>
        <dbReference type="Proteomes" id="UP001497623"/>
    </source>
</evidence>
<dbReference type="Gene3D" id="2.60.40.10">
    <property type="entry name" value="Immunoglobulins"/>
    <property type="match status" value="1"/>
</dbReference>
<gene>
    <name evidence="1" type="ORF">MNOR_LOCUS40450</name>
</gene>
<comment type="caution">
    <text evidence="1">The sequence shown here is derived from an EMBL/GenBank/DDBJ whole genome shotgun (WGS) entry which is preliminary data.</text>
</comment>
<accession>A0AAV2SW22</accession>